<dbReference type="RefSeq" id="WP_268112098.1">
    <property type="nucleotide sequence ID" value="NZ_JAPPUX010000003.1"/>
</dbReference>
<evidence type="ECO:0000313" key="1">
    <source>
        <dbReference type="EMBL" id="MCY4727139.1"/>
    </source>
</evidence>
<proteinExistence type="predicted"/>
<organism evidence="1 2">
    <name type="scientific">Nocardioides pini</name>
    <dbReference type="NCBI Taxonomy" id="2975053"/>
    <lineage>
        <taxon>Bacteria</taxon>
        <taxon>Bacillati</taxon>
        <taxon>Actinomycetota</taxon>
        <taxon>Actinomycetes</taxon>
        <taxon>Propionibacteriales</taxon>
        <taxon>Nocardioidaceae</taxon>
        <taxon>Nocardioides</taxon>
    </lineage>
</organism>
<accession>A0ABT4CGL3</accession>
<dbReference type="EMBL" id="JAPPUX010000003">
    <property type="protein sequence ID" value="MCY4727139.1"/>
    <property type="molecule type" value="Genomic_DNA"/>
</dbReference>
<name>A0ABT4CGL3_9ACTN</name>
<sequence>MDATATDHAAAGPRHDHTRTCYWDHRRAGWVCPGVRSLARWTRDDDRTQEPVRAP</sequence>
<gene>
    <name evidence="1" type="ORF">NYO98_12700</name>
</gene>
<protein>
    <submittedName>
        <fullName evidence="1">Uncharacterized protein</fullName>
    </submittedName>
</protein>
<reference evidence="1" key="1">
    <citation type="submission" date="2022-08" db="EMBL/GenBank/DDBJ databases">
        <title>Genome sequencing of Nocardioides sp. STR2.</title>
        <authorList>
            <person name="So Y."/>
        </authorList>
    </citation>
    <scope>NUCLEOTIDE SEQUENCE</scope>
    <source>
        <strain evidence="1">STR2</strain>
    </source>
</reference>
<dbReference type="Proteomes" id="UP001074726">
    <property type="component" value="Unassembled WGS sequence"/>
</dbReference>
<keyword evidence="2" id="KW-1185">Reference proteome</keyword>
<comment type="caution">
    <text evidence="1">The sequence shown here is derived from an EMBL/GenBank/DDBJ whole genome shotgun (WGS) entry which is preliminary data.</text>
</comment>
<evidence type="ECO:0000313" key="2">
    <source>
        <dbReference type="Proteomes" id="UP001074726"/>
    </source>
</evidence>